<gene>
    <name evidence="1" type="primary">AUGUSTUS-3.0.2_33451</name>
    <name evidence="1" type="ORF">TcasGA2_TC033451</name>
</gene>
<proteinExistence type="predicted"/>
<evidence type="ECO:0000313" key="2">
    <source>
        <dbReference type="Proteomes" id="UP000007266"/>
    </source>
</evidence>
<evidence type="ECO:0000313" key="1">
    <source>
        <dbReference type="EMBL" id="KYB26911.1"/>
    </source>
</evidence>
<dbReference type="EMBL" id="KQ971348">
    <property type="protein sequence ID" value="KYB26911.1"/>
    <property type="molecule type" value="Genomic_DNA"/>
</dbReference>
<sequence>MVANNNSNISQSGKKKVVFGRSSCFFFDWYMDGEGRRSPVGRSKTSCHINNERRAATTCPRRLPPYTCILYRTRVNTGPAH</sequence>
<accession>A0A139WGC2</accession>
<dbReference type="Proteomes" id="UP000007266">
    <property type="component" value="Linkage group 6"/>
</dbReference>
<reference evidence="1 2" key="2">
    <citation type="journal article" date="2010" name="Nucleic Acids Res.">
        <title>BeetleBase in 2010: revisions to provide comprehensive genomic information for Tribolium castaneum.</title>
        <authorList>
            <person name="Kim H.S."/>
            <person name="Murphy T."/>
            <person name="Xia J."/>
            <person name="Caragea D."/>
            <person name="Park Y."/>
            <person name="Beeman R.W."/>
            <person name="Lorenzen M.D."/>
            <person name="Butcher S."/>
            <person name="Manak J.R."/>
            <person name="Brown S.J."/>
        </authorList>
    </citation>
    <scope>GENOME REANNOTATION</scope>
    <source>
        <strain evidence="1 2">Georgia GA2</strain>
    </source>
</reference>
<organism evidence="1 2">
    <name type="scientific">Tribolium castaneum</name>
    <name type="common">Red flour beetle</name>
    <dbReference type="NCBI Taxonomy" id="7070"/>
    <lineage>
        <taxon>Eukaryota</taxon>
        <taxon>Metazoa</taxon>
        <taxon>Ecdysozoa</taxon>
        <taxon>Arthropoda</taxon>
        <taxon>Hexapoda</taxon>
        <taxon>Insecta</taxon>
        <taxon>Pterygota</taxon>
        <taxon>Neoptera</taxon>
        <taxon>Endopterygota</taxon>
        <taxon>Coleoptera</taxon>
        <taxon>Polyphaga</taxon>
        <taxon>Cucujiformia</taxon>
        <taxon>Tenebrionidae</taxon>
        <taxon>Tenebrionidae incertae sedis</taxon>
        <taxon>Tribolium</taxon>
    </lineage>
</organism>
<name>A0A139WGC2_TRICA</name>
<keyword evidence="2" id="KW-1185">Reference proteome</keyword>
<reference evidence="1 2" key="1">
    <citation type="journal article" date="2008" name="Nature">
        <title>The genome of the model beetle and pest Tribolium castaneum.</title>
        <authorList>
            <consortium name="Tribolium Genome Sequencing Consortium"/>
            <person name="Richards S."/>
            <person name="Gibbs R.A."/>
            <person name="Weinstock G.M."/>
            <person name="Brown S.J."/>
            <person name="Denell R."/>
            <person name="Beeman R.W."/>
            <person name="Gibbs R."/>
            <person name="Beeman R.W."/>
            <person name="Brown S.J."/>
            <person name="Bucher G."/>
            <person name="Friedrich M."/>
            <person name="Grimmelikhuijzen C.J."/>
            <person name="Klingler M."/>
            <person name="Lorenzen M."/>
            <person name="Richards S."/>
            <person name="Roth S."/>
            <person name="Schroder R."/>
            <person name="Tautz D."/>
            <person name="Zdobnov E.M."/>
            <person name="Muzny D."/>
            <person name="Gibbs R.A."/>
            <person name="Weinstock G.M."/>
            <person name="Attaway T."/>
            <person name="Bell S."/>
            <person name="Buhay C.J."/>
            <person name="Chandrabose M.N."/>
            <person name="Chavez D."/>
            <person name="Clerk-Blankenburg K.P."/>
            <person name="Cree A."/>
            <person name="Dao M."/>
            <person name="Davis C."/>
            <person name="Chacko J."/>
            <person name="Dinh H."/>
            <person name="Dugan-Rocha S."/>
            <person name="Fowler G."/>
            <person name="Garner T.T."/>
            <person name="Garnes J."/>
            <person name="Gnirke A."/>
            <person name="Hawes A."/>
            <person name="Hernandez J."/>
            <person name="Hines S."/>
            <person name="Holder M."/>
            <person name="Hume J."/>
            <person name="Jhangiani S.N."/>
            <person name="Joshi V."/>
            <person name="Khan Z.M."/>
            <person name="Jackson L."/>
            <person name="Kovar C."/>
            <person name="Kowis A."/>
            <person name="Lee S."/>
            <person name="Lewis L.R."/>
            <person name="Margolis J."/>
            <person name="Morgan M."/>
            <person name="Nazareth L.V."/>
            <person name="Nguyen N."/>
            <person name="Okwuonu G."/>
            <person name="Parker D."/>
            <person name="Richards S."/>
            <person name="Ruiz S.J."/>
            <person name="Santibanez J."/>
            <person name="Savard J."/>
            <person name="Scherer S.E."/>
            <person name="Schneider B."/>
            <person name="Sodergren E."/>
            <person name="Tautz D."/>
            <person name="Vattahil S."/>
            <person name="Villasana D."/>
            <person name="White C.S."/>
            <person name="Wright R."/>
            <person name="Park Y."/>
            <person name="Beeman R.W."/>
            <person name="Lord J."/>
            <person name="Oppert B."/>
            <person name="Lorenzen M."/>
            <person name="Brown S."/>
            <person name="Wang L."/>
            <person name="Savard J."/>
            <person name="Tautz D."/>
            <person name="Richards S."/>
            <person name="Weinstock G."/>
            <person name="Gibbs R.A."/>
            <person name="Liu Y."/>
            <person name="Worley K."/>
            <person name="Weinstock G."/>
            <person name="Elsik C.G."/>
            <person name="Reese J.T."/>
            <person name="Elhaik E."/>
            <person name="Landan G."/>
            <person name="Graur D."/>
            <person name="Arensburger P."/>
            <person name="Atkinson P."/>
            <person name="Beeman R.W."/>
            <person name="Beidler J."/>
            <person name="Brown S.J."/>
            <person name="Demuth J.P."/>
            <person name="Drury D.W."/>
            <person name="Du Y.Z."/>
            <person name="Fujiwara H."/>
            <person name="Lorenzen M."/>
            <person name="Maselli V."/>
            <person name="Osanai M."/>
            <person name="Park Y."/>
            <person name="Robertson H.M."/>
            <person name="Tu Z."/>
            <person name="Wang J.J."/>
            <person name="Wang S."/>
            <person name="Richards S."/>
            <person name="Song H."/>
            <person name="Zhang L."/>
            <person name="Sodergren E."/>
            <person name="Werner D."/>
            <person name="Stanke M."/>
            <person name="Morgenstern B."/>
            <person name="Solovyev V."/>
            <person name="Kosarev P."/>
            <person name="Brown G."/>
            <person name="Chen H.C."/>
            <person name="Ermolaeva O."/>
            <person name="Hlavina W."/>
            <person name="Kapustin Y."/>
            <person name="Kiryutin B."/>
            <person name="Kitts P."/>
            <person name="Maglott D."/>
            <person name="Pruitt K."/>
            <person name="Sapojnikov V."/>
            <person name="Souvorov A."/>
            <person name="Mackey A.J."/>
            <person name="Waterhouse R.M."/>
            <person name="Wyder S."/>
            <person name="Zdobnov E.M."/>
            <person name="Zdobnov E.M."/>
            <person name="Wyder S."/>
            <person name="Kriventseva E.V."/>
            <person name="Kadowaki T."/>
            <person name="Bork P."/>
            <person name="Aranda M."/>
            <person name="Bao R."/>
            <person name="Beermann A."/>
            <person name="Berns N."/>
            <person name="Bolognesi R."/>
            <person name="Bonneton F."/>
            <person name="Bopp D."/>
            <person name="Brown S.J."/>
            <person name="Bucher G."/>
            <person name="Butts T."/>
            <person name="Chaumot A."/>
            <person name="Denell R.E."/>
            <person name="Ferrier D.E."/>
            <person name="Friedrich M."/>
            <person name="Gordon C.M."/>
            <person name="Jindra M."/>
            <person name="Klingler M."/>
            <person name="Lan Q."/>
            <person name="Lattorff H.M."/>
            <person name="Laudet V."/>
            <person name="von Levetsow C."/>
            <person name="Liu Z."/>
            <person name="Lutz R."/>
            <person name="Lynch J.A."/>
            <person name="da Fonseca R.N."/>
            <person name="Posnien N."/>
            <person name="Reuter R."/>
            <person name="Roth S."/>
            <person name="Savard J."/>
            <person name="Schinko J.B."/>
            <person name="Schmitt C."/>
            <person name="Schoppmeier M."/>
            <person name="Schroder R."/>
            <person name="Shippy T.D."/>
            <person name="Simonnet F."/>
            <person name="Marques-Souza H."/>
            <person name="Tautz D."/>
            <person name="Tomoyasu Y."/>
            <person name="Trauner J."/>
            <person name="Van der Zee M."/>
            <person name="Vervoort M."/>
            <person name="Wittkopp N."/>
            <person name="Wimmer E.A."/>
            <person name="Yang X."/>
            <person name="Jones A.K."/>
            <person name="Sattelle D.B."/>
            <person name="Ebert P.R."/>
            <person name="Nelson D."/>
            <person name="Scott J.G."/>
            <person name="Beeman R.W."/>
            <person name="Muthukrishnan S."/>
            <person name="Kramer K.J."/>
            <person name="Arakane Y."/>
            <person name="Beeman R.W."/>
            <person name="Zhu Q."/>
            <person name="Hogenkamp D."/>
            <person name="Dixit R."/>
            <person name="Oppert B."/>
            <person name="Jiang H."/>
            <person name="Zou Z."/>
            <person name="Marshall J."/>
            <person name="Elpidina E."/>
            <person name="Vinokurov K."/>
            <person name="Oppert C."/>
            <person name="Zou Z."/>
            <person name="Evans J."/>
            <person name="Lu Z."/>
            <person name="Zhao P."/>
            <person name="Sumathipala N."/>
            <person name="Altincicek B."/>
            <person name="Vilcinskas A."/>
            <person name="Williams M."/>
            <person name="Hultmark D."/>
            <person name="Hetru C."/>
            <person name="Jiang H."/>
            <person name="Grimmelikhuijzen C.J."/>
            <person name="Hauser F."/>
            <person name="Cazzamali G."/>
            <person name="Williamson M."/>
            <person name="Park Y."/>
            <person name="Li B."/>
            <person name="Tanaka Y."/>
            <person name="Predel R."/>
            <person name="Neupert S."/>
            <person name="Schachtner J."/>
            <person name="Verleyen P."/>
            <person name="Raible F."/>
            <person name="Bork P."/>
            <person name="Friedrich M."/>
            <person name="Walden K.K."/>
            <person name="Robertson H.M."/>
            <person name="Angeli S."/>
            <person name="Foret S."/>
            <person name="Bucher G."/>
            <person name="Schuetz S."/>
            <person name="Maleszka R."/>
            <person name="Wimmer E.A."/>
            <person name="Beeman R.W."/>
            <person name="Lorenzen M."/>
            <person name="Tomoyasu Y."/>
            <person name="Miller S.C."/>
            <person name="Grossmann D."/>
            <person name="Bucher G."/>
        </authorList>
    </citation>
    <scope>NUCLEOTIDE SEQUENCE [LARGE SCALE GENOMIC DNA]</scope>
    <source>
        <strain evidence="1 2">Georgia GA2</strain>
    </source>
</reference>
<dbReference type="InParanoid" id="A0A139WGC2"/>
<protein>
    <submittedName>
        <fullName evidence="1">Uncharacterized protein</fullName>
    </submittedName>
</protein>
<dbReference type="AlphaFoldDB" id="A0A139WGC2"/>